<evidence type="ECO:0008006" key="3">
    <source>
        <dbReference type="Google" id="ProtNLM"/>
    </source>
</evidence>
<dbReference type="PANTHER" id="PTHR24111">
    <property type="entry name" value="LEUCINE-RICH REPEAT-CONTAINING PROTEIN 34"/>
    <property type="match status" value="1"/>
</dbReference>
<sequence>TNNETLITLDLRWCLICDKGGHALAKGLKRNVSLKVLDISWNGLGERGLKSLALALAYNNCLKVINLANNNLTAKTTVHLSRALKRNKSLEILILDNNSIRDDNTKPFIQLCLGHSTLMLLSLQGVHVNKKTSFQIEEMQYIASEETATTKIVLHNDCNDMHVVNETLVRSFLKLLSDFIRHNGPSLEASFKSIDKSKNGYLGLETTMLCLEKTGFYIPLVREK</sequence>
<reference evidence="2" key="1">
    <citation type="submission" date="2015-07" db="EMBL/GenBank/DDBJ databases">
        <title>MeaNS - Measles Nucleotide Surveillance Program.</title>
        <authorList>
            <person name="Tran T."/>
            <person name="Druce J."/>
        </authorList>
    </citation>
    <scope>NUCLEOTIDE SEQUENCE</scope>
    <source>
        <strain evidence="2">UCB-OBI-ISO-001</strain>
        <tissue evidence="2">Gonad</tissue>
    </source>
</reference>
<dbReference type="InterPro" id="IPR032675">
    <property type="entry name" value="LRR_dom_sf"/>
</dbReference>
<dbReference type="InterPro" id="IPR001611">
    <property type="entry name" value="Leu-rich_rpt"/>
</dbReference>
<dbReference type="Pfam" id="PF13516">
    <property type="entry name" value="LRR_6"/>
    <property type="match status" value="2"/>
</dbReference>
<protein>
    <recommendedName>
        <fullName evidence="3">EF-hand domain-containing protein</fullName>
    </recommendedName>
</protein>
<dbReference type="EMBL" id="KQ417350">
    <property type="protein sequence ID" value="KOF92365.1"/>
    <property type="molecule type" value="Genomic_DNA"/>
</dbReference>
<dbReference type="Gene3D" id="3.80.10.10">
    <property type="entry name" value="Ribonuclease Inhibitor"/>
    <property type="match status" value="1"/>
</dbReference>
<gene>
    <name evidence="2" type="ORF">OCBIM_22006798mg</name>
</gene>
<accession>A0A0L8HU91</accession>
<keyword evidence="1" id="KW-0677">Repeat</keyword>
<proteinExistence type="predicted"/>
<dbReference type="PANTHER" id="PTHR24111:SF0">
    <property type="entry name" value="LEUCINE-RICH REPEAT-CONTAINING PROTEIN"/>
    <property type="match status" value="1"/>
</dbReference>
<organism evidence="2">
    <name type="scientific">Octopus bimaculoides</name>
    <name type="common">California two-spotted octopus</name>
    <dbReference type="NCBI Taxonomy" id="37653"/>
    <lineage>
        <taxon>Eukaryota</taxon>
        <taxon>Metazoa</taxon>
        <taxon>Spiralia</taxon>
        <taxon>Lophotrochozoa</taxon>
        <taxon>Mollusca</taxon>
        <taxon>Cephalopoda</taxon>
        <taxon>Coleoidea</taxon>
        <taxon>Octopodiformes</taxon>
        <taxon>Octopoda</taxon>
        <taxon>Incirrata</taxon>
        <taxon>Octopodidae</taxon>
        <taxon>Octopus</taxon>
    </lineage>
</organism>
<dbReference type="InterPro" id="IPR052201">
    <property type="entry name" value="LRR-containing_regulator"/>
</dbReference>
<dbReference type="SMART" id="SM00368">
    <property type="entry name" value="LRR_RI"/>
    <property type="match status" value="3"/>
</dbReference>
<name>A0A0L8HU91_OCTBM</name>
<evidence type="ECO:0000256" key="1">
    <source>
        <dbReference type="ARBA" id="ARBA00022737"/>
    </source>
</evidence>
<dbReference type="SUPFAM" id="SSF52047">
    <property type="entry name" value="RNI-like"/>
    <property type="match status" value="1"/>
</dbReference>
<evidence type="ECO:0000313" key="2">
    <source>
        <dbReference type="EMBL" id="KOF92365.1"/>
    </source>
</evidence>
<feature type="non-terminal residue" evidence="2">
    <location>
        <position position="1"/>
    </location>
</feature>
<dbReference type="AlphaFoldDB" id="A0A0L8HU91"/>